<evidence type="ECO:0000313" key="1">
    <source>
        <dbReference type="EMBL" id="KAF0767813.1"/>
    </source>
</evidence>
<reference evidence="1 2" key="1">
    <citation type="submission" date="2019-08" db="EMBL/GenBank/DDBJ databases">
        <title>Whole genome of Aphis craccivora.</title>
        <authorList>
            <person name="Voronova N.V."/>
            <person name="Shulinski R.S."/>
            <person name="Bandarenka Y.V."/>
            <person name="Zhorov D.G."/>
            <person name="Warner D."/>
        </authorList>
    </citation>
    <scope>NUCLEOTIDE SEQUENCE [LARGE SCALE GENOMIC DNA]</scope>
    <source>
        <strain evidence="1">180601</strain>
        <tissue evidence="1">Whole Body</tissue>
    </source>
</reference>
<accession>A0A6G0ZAC2</accession>
<feature type="non-terminal residue" evidence="1">
    <location>
        <position position="27"/>
    </location>
</feature>
<gene>
    <name evidence="1" type="ORF">FWK35_00013278</name>
</gene>
<dbReference type="AlphaFoldDB" id="A0A6G0ZAC2"/>
<protein>
    <submittedName>
        <fullName evidence="1">Uncharacterized protein</fullName>
    </submittedName>
</protein>
<organism evidence="1 2">
    <name type="scientific">Aphis craccivora</name>
    <name type="common">Cowpea aphid</name>
    <dbReference type="NCBI Taxonomy" id="307492"/>
    <lineage>
        <taxon>Eukaryota</taxon>
        <taxon>Metazoa</taxon>
        <taxon>Ecdysozoa</taxon>
        <taxon>Arthropoda</taxon>
        <taxon>Hexapoda</taxon>
        <taxon>Insecta</taxon>
        <taxon>Pterygota</taxon>
        <taxon>Neoptera</taxon>
        <taxon>Paraneoptera</taxon>
        <taxon>Hemiptera</taxon>
        <taxon>Sternorrhyncha</taxon>
        <taxon>Aphidomorpha</taxon>
        <taxon>Aphidoidea</taxon>
        <taxon>Aphididae</taxon>
        <taxon>Aphidini</taxon>
        <taxon>Aphis</taxon>
        <taxon>Aphis</taxon>
    </lineage>
</organism>
<keyword evidence="2" id="KW-1185">Reference proteome</keyword>
<name>A0A6G0ZAC2_APHCR</name>
<sequence length="27" mass="3155">MMCVFFFFLCVSVYSITSRNNAPISNY</sequence>
<dbReference type="Proteomes" id="UP000478052">
    <property type="component" value="Unassembled WGS sequence"/>
</dbReference>
<proteinExistence type="predicted"/>
<dbReference type="EMBL" id="VUJU01000886">
    <property type="protein sequence ID" value="KAF0767813.1"/>
    <property type="molecule type" value="Genomic_DNA"/>
</dbReference>
<comment type="caution">
    <text evidence="1">The sequence shown here is derived from an EMBL/GenBank/DDBJ whole genome shotgun (WGS) entry which is preliminary data.</text>
</comment>
<evidence type="ECO:0000313" key="2">
    <source>
        <dbReference type="Proteomes" id="UP000478052"/>
    </source>
</evidence>